<keyword evidence="1" id="KW-1277">Toxin-antitoxin system</keyword>
<evidence type="ECO:0000259" key="6">
    <source>
        <dbReference type="Pfam" id="PF01850"/>
    </source>
</evidence>
<evidence type="ECO:0000256" key="4">
    <source>
        <dbReference type="ARBA" id="ARBA00022801"/>
    </source>
</evidence>
<dbReference type="CDD" id="cd09874">
    <property type="entry name" value="PIN_MT3492-like"/>
    <property type="match status" value="1"/>
</dbReference>
<accession>A0A1X1ZDG7</accession>
<keyword evidence="4" id="KW-0378">Hydrolase</keyword>
<dbReference type="InterPro" id="IPR029060">
    <property type="entry name" value="PIN-like_dom_sf"/>
</dbReference>
<dbReference type="SUPFAM" id="SSF88723">
    <property type="entry name" value="PIN domain-like"/>
    <property type="match status" value="1"/>
</dbReference>
<keyword evidence="3" id="KW-0479">Metal-binding</keyword>
<evidence type="ECO:0000256" key="3">
    <source>
        <dbReference type="ARBA" id="ARBA00022723"/>
    </source>
</evidence>
<feature type="domain" description="PIN" evidence="6">
    <location>
        <begin position="4"/>
        <end position="110"/>
    </location>
</feature>
<sequence>MIAYLDSSVLARAYLADEDGHQQATALLADPDVATVTGTWTRIEVSGALVRAARAGRADEKGLLAALDVDLAGPVIVLGAPQEQVEEDALKLVRRYALRAMDAWHLAVAALVVPPLLEPGEQRGFASRDAAQRQVAEHLGFIAI</sequence>
<dbReference type="InterPro" id="IPR002716">
    <property type="entry name" value="PIN_dom"/>
</dbReference>
<dbReference type="AlphaFoldDB" id="A0A1X1ZDG7"/>
<dbReference type="RefSeq" id="WP_165757991.1">
    <property type="nucleotide sequence ID" value="NZ_LQPI01000040.1"/>
</dbReference>
<evidence type="ECO:0000256" key="1">
    <source>
        <dbReference type="ARBA" id="ARBA00022649"/>
    </source>
</evidence>
<dbReference type="EMBL" id="LQPI01000040">
    <property type="protein sequence ID" value="ORW21300.1"/>
    <property type="molecule type" value="Genomic_DNA"/>
</dbReference>
<keyword evidence="2" id="KW-0540">Nuclease</keyword>
<keyword evidence="5" id="KW-0460">Magnesium</keyword>
<gene>
    <name evidence="7" type="ORF">AWC18_10565</name>
</gene>
<dbReference type="Gene3D" id="3.40.50.1010">
    <property type="entry name" value="5'-nuclease"/>
    <property type="match status" value="1"/>
</dbReference>
<evidence type="ECO:0000313" key="7">
    <source>
        <dbReference type="EMBL" id="ORW21300.1"/>
    </source>
</evidence>
<name>A0A1X1ZDG7_MYCNO</name>
<dbReference type="GO" id="GO:0046872">
    <property type="term" value="F:metal ion binding"/>
    <property type="evidence" value="ECO:0007669"/>
    <property type="project" value="UniProtKB-KW"/>
</dbReference>
<dbReference type="Pfam" id="PF01850">
    <property type="entry name" value="PIN"/>
    <property type="match status" value="1"/>
</dbReference>
<evidence type="ECO:0000256" key="2">
    <source>
        <dbReference type="ARBA" id="ARBA00022722"/>
    </source>
</evidence>
<dbReference type="STRING" id="1782.AWC18_10565"/>
<dbReference type="Proteomes" id="UP000193108">
    <property type="component" value="Unassembled WGS sequence"/>
</dbReference>
<evidence type="ECO:0000256" key="5">
    <source>
        <dbReference type="ARBA" id="ARBA00022842"/>
    </source>
</evidence>
<organism evidence="7 8">
    <name type="scientific">Mycolicibacter nonchromogenicus</name>
    <name type="common">Mycobacterium nonchromogenicum</name>
    <dbReference type="NCBI Taxonomy" id="1782"/>
    <lineage>
        <taxon>Bacteria</taxon>
        <taxon>Bacillati</taxon>
        <taxon>Actinomycetota</taxon>
        <taxon>Actinomycetes</taxon>
        <taxon>Mycobacteriales</taxon>
        <taxon>Mycobacteriaceae</taxon>
        <taxon>Mycolicibacter</taxon>
    </lineage>
</organism>
<keyword evidence="8" id="KW-1185">Reference proteome</keyword>
<dbReference type="GO" id="GO:0004518">
    <property type="term" value="F:nuclease activity"/>
    <property type="evidence" value="ECO:0007669"/>
    <property type="project" value="UniProtKB-KW"/>
</dbReference>
<comment type="caution">
    <text evidence="7">The sequence shown here is derived from an EMBL/GenBank/DDBJ whole genome shotgun (WGS) entry which is preliminary data.</text>
</comment>
<protein>
    <recommendedName>
        <fullName evidence="6">PIN domain-containing protein</fullName>
    </recommendedName>
</protein>
<evidence type="ECO:0000313" key="8">
    <source>
        <dbReference type="Proteomes" id="UP000193108"/>
    </source>
</evidence>
<reference evidence="7 8" key="1">
    <citation type="submission" date="2016-01" db="EMBL/GenBank/DDBJ databases">
        <title>The new phylogeny of the genus Mycobacterium.</title>
        <authorList>
            <person name="Tarcisio F."/>
            <person name="Conor M."/>
            <person name="Antonella G."/>
            <person name="Elisabetta G."/>
            <person name="Giulia F.S."/>
            <person name="Sara T."/>
            <person name="Anna F."/>
            <person name="Clotilde B."/>
            <person name="Roberto B."/>
            <person name="Veronica D.S."/>
            <person name="Fabio R."/>
            <person name="Monica P."/>
            <person name="Olivier J."/>
            <person name="Enrico T."/>
            <person name="Nicola S."/>
        </authorList>
    </citation>
    <scope>NUCLEOTIDE SEQUENCE [LARGE SCALE GENOMIC DNA]</scope>
    <source>
        <strain evidence="7 8">DSM 44164</strain>
    </source>
</reference>
<dbReference type="GO" id="GO:0016787">
    <property type="term" value="F:hydrolase activity"/>
    <property type="evidence" value="ECO:0007669"/>
    <property type="project" value="UniProtKB-KW"/>
</dbReference>
<proteinExistence type="predicted"/>